<evidence type="ECO:0000313" key="2">
    <source>
        <dbReference type="Proteomes" id="UP000198982"/>
    </source>
</evidence>
<accession>A0A1H5A3E8</accession>
<gene>
    <name evidence="1" type="ORF">SAMN05216178_6939</name>
</gene>
<reference evidence="2" key="1">
    <citation type="submission" date="2016-10" db="EMBL/GenBank/DDBJ databases">
        <authorList>
            <person name="Varghese N."/>
            <person name="Submissions S."/>
        </authorList>
    </citation>
    <scope>NUCLEOTIDE SEQUENCE [LARGE SCALE GENOMIC DNA]</scope>
    <source>
        <strain evidence="2">DSM 9751</strain>
    </source>
</reference>
<evidence type="ECO:0000313" key="1">
    <source>
        <dbReference type="EMBL" id="SED36140.1"/>
    </source>
</evidence>
<dbReference type="Proteomes" id="UP000198982">
    <property type="component" value="Unassembled WGS sequence"/>
</dbReference>
<sequence length="70" mass="7427">MHAKGVISGFSPKELALEIHPGAYCKVKHSEHVSGYVIYDAEGRALASAGSAKQAWRDAISVAPFATKQS</sequence>
<organism evidence="1 2">
    <name type="scientific">Pseudomonas saponiphila</name>
    <dbReference type="NCBI Taxonomy" id="556534"/>
    <lineage>
        <taxon>Bacteria</taxon>
        <taxon>Pseudomonadati</taxon>
        <taxon>Pseudomonadota</taxon>
        <taxon>Gammaproteobacteria</taxon>
        <taxon>Pseudomonadales</taxon>
        <taxon>Pseudomonadaceae</taxon>
        <taxon>Pseudomonas</taxon>
    </lineage>
</organism>
<keyword evidence="2" id="KW-1185">Reference proteome</keyword>
<dbReference type="AlphaFoldDB" id="A0A1H5A3E8"/>
<name>A0A1H5A3E8_9PSED</name>
<proteinExistence type="predicted"/>
<dbReference type="EMBL" id="FNTJ01000003">
    <property type="protein sequence ID" value="SED36140.1"/>
    <property type="molecule type" value="Genomic_DNA"/>
</dbReference>
<protein>
    <submittedName>
        <fullName evidence="1">Uncharacterized protein</fullName>
    </submittedName>
</protein>